<dbReference type="EMBL" id="JAACFV010000025">
    <property type="protein sequence ID" value="KAF7510868.1"/>
    <property type="molecule type" value="Genomic_DNA"/>
</dbReference>
<protein>
    <recommendedName>
        <fullName evidence="2">HNH nuclease domain-containing protein</fullName>
    </recommendedName>
</protein>
<accession>A0A8H7E7A5</accession>
<evidence type="ECO:0000259" key="2">
    <source>
        <dbReference type="Pfam" id="PF13391"/>
    </source>
</evidence>
<feature type="region of interest" description="Disordered" evidence="1">
    <location>
        <begin position="127"/>
        <end position="201"/>
    </location>
</feature>
<name>A0A8H7E7A5_9EURO</name>
<dbReference type="Proteomes" id="UP000606974">
    <property type="component" value="Unassembled WGS sequence"/>
</dbReference>
<feature type="domain" description="HNH nuclease" evidence="2">
    <location>
        <begin position="7"/>
        <end position="41"/>
    </location>
</feature>
<sequence length="201" mass="23053">MNGMAPYTASTGTDKIKHPTNMIRLRSDIHTISDARRFAIVLKEKKLMVHTFNETAISEVFRLYHNVPIHQFEAGVEFLFARFAYTVFEHLRTCLESGRPRKLHLHVEMGMEDGDCMGPECAKLAKETAGQSRSRSVSPKKRPRGEDTEHAAWEEEEVEMSDDEEEQRGRKRRRPGEEWWSSSTSSYLSTNFTGSELADSL</sequence>
<proteinExistence type="predicted"/>
<evidence type="ECO:0000313" key="4">
    <source>
        <dbReference type="Proteomes" id="UP000606974"/>
    </source>
</evidence>
<comment type="caution">
    <text evidence="3">The sequence shown here is derived from an EMBL/GenBank/DDBJ whole genome shotgun (WGS) entry which is preliminary data.</text>
</comment>
<feature type="compositionally biased region" description="Low complexity" evidence="1">
    <location>
        <begin position="181"/>
        <end position="190"/>
    </location>
</feature>
<reference evidence="3" key="1">
    <citation type="submission" date="2020-02" db="EMBL/GenBank/DDBJ databases">
        <authorList>
            <person name="Palmer J.M."/>
        </authorList>
    </citation>
    <scope>NUCLEOTIDE SEQUENCE</scope>
    <source>
        <strain evidence="3">EPUS1.4</strain>
        <tissue evidence="3">Thallus</tissue>
    </source>
</reference>
<evidence type="ECO:0000313" key="3">
    <source>
        <dbReference type="EMBL" id="KAF7510868.1"/>
    </source>
</evidence>
<feature type="compositionally biased region" description="Acidic residues" evidence="1">
    <location>
        <begin position="154"/>
        <end position="166"/>
    </location>
</feature>
<dbReference type="OrthoDB" id="4136782at2759"/>
<organism evidence="3 4">
    <name type="scientific">Endocarpon pusillum</name>
    <dbReference type="NCBI Taxonomy" id="364733"/>
    <lineage>
        <taxon>Eukaryota</taxon>
        <taxon>Fungi</taxon>
        <taxon>Dikarya</taxon>
        <taxon>Ascomycota</taxon>
        <taxon>Pezizomycotina</taxon>
        <taxon>Eurotiomycetes</taxon>
        <taxon>Chaetothyriomycetidae</taxon>
        <taxon>Verrucariales</taxon>
        <taxon>Verrucariaceae</taxon>
        <taxon>Endocarpon</taxon>
    </lineage>
</organism>
<dbReference type="AlphaFoldDB" id="A0A8H7E7A5"/>
<keyword evidence="4" id="KW-1185">Reference proteome</keyword>
<gene>
    <name evidence="3" type="ORF">GJ744_005698</name>
</gene>
<dbReference type="InterPro" id="IPR003615">
    <property type="entry name" value="HNH_nuc"/>
</dbReference>
<feature type="compositionally biased region" description="Basic and acidic residues" evidence="1">
    <location>
        <begin position="144"/>
        <end position="153"/>
    </location>
</feature>
<dbReference type="Pfam" id="PF13391">
    <property type="entry name" value="HNH_2"/>
    <property type="match status" value="1"/>
</dbReference>
<evidence type="ECO:0000256" key="1">
    <source>
        <dbReference type="SAM" id="MobiDB-lite"/>
    </source>
</evidence>